<dbReference type="PROSITE" id="PS50053">
    <property type="entry name" value="UBIQUITIN_2"/>
    <property type="match status" value="1"/>
</dbReference>
<dbReference type="InterPro" id="IPR029071">
    <property type="entry name" value="Ubiquitin-like_domsf"/>
</dbReference>
<organism evidence="3 4">
    <name type="scientific">Callithrix jacchus</name>
    <name type="common">White-tufted-ear marmoset</name>
    <name type="synonym">Simia Jacchus</name>
    <dbReference type="NCBI Taxonomy" id="9483"/>
    <lineage>
        <taxon>Eukaryota</taxon>
        <taxon>Metazoa</taxon>
        <taxon>Chordata</taxon>
        <taxon>Craniata</taxon>
        <taxon>Vertebrata</taxon>
        <taxon>Euteleostomi</taxon>
        <taxon>Mammalia</taxon>
        <taxon>Eutheria</taxon>
        <taxon>Euarchontoglires</taxon>
        <taxon>Primates</taxon>
        <taxon>Haplorrhini</taxon>
        <taxon>Platyrrhini</taxon>
        <taxon>Cebidae</taxon>
        <taxon>Callitrichinae</taxon>
        <taxon>Callithrix</taxon>
        <taxon>Callithrix</taxon>
    </lineage>
</organism>
<dbReference type="PANTHER" id="PTHR10666">
    <property type="entry name" value="UBIQUITIN"/>
    <property type="match status" value="1"/>
</dbReference>
<dbReference type="InterPro" id="IPR019954">
    <property type="entry name" value="Ubiquitin_CS"/>
</dbReference>
<evidence type="ECO:0000313" key="3">
    <source>
        <dbReference type="Ensembl" id="ENSCJAP00000085010.1"/>
    </source>
</evidence>
<feature type="compositionally biased region" description="Basic and acidic residues" evidence="1">
    <location>
        <begin position="58"/>
        <end position="69"/>
    </location>
</feature>
<evidence type="ECO:0000259" key="2">
    <source>
        <dbReference type="PROSITE" id="PS50053"/>
    </source>
</evidence>
<dbReference type="FunFam" id="3.10.20.90:FF:000160">
    <property type="entry name" value="Polyubiquitin-C"/>
    <property type="match status" value="1"/>
</dbReference>
<dbReference type="InterPro" id="IPR019956">
    <property type="entry name" value="Ubiquitin_dom"/>
</dbReference>
<reference evidence="3 4" key="1">
    <citation type="submission" date="2009-03" db="EMBL/GenBank/DDBJ databases">
        <authorList>
            <person name="Warren W."/>
            <person name="Ye L."/>
            <person name="Minx P."/>
            <person name="Worley K."/>
            <person name="Gibbs R."/>
            <person name="Wilson R.K."/>
        </authorList>
    </citation>
    <scope>NUCLEOTIDE SEQUENCE [LARGE SCALE GENOMIC DNA]</scope>
</reference>
<dbReference type="Proteomes" id="UP000008225">
    <property type="component" value="Chromosome 9"/>
</dbReference>
<sequence>LTVQQGSGGLGKLIIVVEAGANTSFFAWRQQGEEQSAVREKHLIKSPDLVRTHSVSQEQHEGNRSHDSITSHQIISTTHVRATVQDEILVGTQPQLITFLFQQIENIKAKIQDKEGIPPDQQRLMFAGKQLEDGHTLSDYNFQESTLHLVLRLHGGAKKRKKKPYTTPKRNKHKRKKVKLAVLKYYKVDENVVLECLWQATLTDIIVANVV</sequence>
<keyword evidence="4" id="KW-1185">Reference proteome</keyword>
<name>A0A8I3W253_CALJA</name>
<dbReference type="SUPFAM" id="SSF54236">
    <property type="entry name" value="Ubiquitin-like"/>
    <property type="match status" value="1"/>
</dbReference>
<reference evidence="3" key="2">
    <citation type="submission" date="2025-08" db="UniProtKB">
        <authorList>
            <consortium name="Ensembl"/>
        </authorList>
    </citation>
    <scope>IDENTIFICATION</scope>
</reference>
<feature type="domain" description="Ubiquitin-like" evidence="2">
    <location>
        <begin position="102"/>
        <end position="146"/>
    </location>
</feature>
<dbReference type="Ensembl" id="ENSCJAT00000134807.1">
    <property type="protein sequence ID" value="ENSCJAP00000085010.1"/>
    <property type="gene ID" value="ENSCJAG00000083046.1"/>
</dbReference>
<dbReference type="InterPro" id="IPR038582">
    <property type="entry name" value="Ribosomal_eS31_euk-type_sf"/>
</dbReference>
<dbReference type="SMART" id="SM00213">
    <property type="entry name" value="UBQ"/>
    <property type="match status" value="1"/>
</dbReference>
<dbReference type="InterPro" id="IPR000626">
    <property type="entry name" value="Ubiquitin-like_dom"/>
</dbReference>
<evidence type="ECO:0000256" key="1">
    <source>
        <dbReference type="SAM" id="MobiDB-lite"/>
    </source>
</evidence>
<dbReference type="AlphaFoldDB" id="A0A8I3W253"/>
<dbReference type="GeneTree" id="ENSGT00940000157820"/>
<evidence type="ECO:0000313" key="4">
    <source>
        <dbReference type="Proteomes" id="UP000008225"/>
    </source>
</evidence>
<dbReference type="InterPro" id="IPR050158">
    <property type="entry name" value="Ubiquitin_ubiquitin-like"/>
</dbReference>
<dbReference type="Gene3D" id="6.20.50.150">
    <property type="match status" value="1"/>
</dbReference>
<dbReference type="PROSITE" id="PS00299">
    <property type="entry name" value="UBIQUITIN_1"/>
    <property type="match status" value="1"/>
</dbReference>
<protein>
    <recommendedName>
        <fullName evidence="2">Ubiquitin-like domain-containing protein</fullName>
    </recommendedName>
</protein>
<feature type="region of interest" description="Disordered" evidence="1">
    <location>
        <begin position="49"/>
        <end position="73"/>
    </location>
</feature>
<reference evidence="3" key="3">
    <citation type="submission" date="2025-09" db="UniProtKB">
        <authorList>
            <consortium name="Ensembl"/>
        </authorList>
    </citation>
    <scope>IDENTIFICATION</scope>
</reference>
<dbReference type="PRINTS" id="PR00348">
    <property type="entry name" value="UBIQUITIN"/>
</dbReference>
<accession>A0A8I3W253</accession>
<dbReference type="Gene3D" id="3.10.20.90">
    <property type="entry name" value="Phosphatidylinositol 3-kinase Catalytic Subunit, Chain A, domain 1"/>
    <property type="match status" value="1"/>
</dbReference>
<dbReference type="Pfam" id="PF00240">
    <property type="entry name" value="ubiquitin"/>
    <property type="match status" value="1"/>
</dbReference>
<proteinExistence type="predicted"/>